<sequence length="332" mass="39268">MEKSQIITRACNDWERDWTLGTLTKKNQTIRLRNEIRYYRSIPWQFEVLFPRMLDASVWDESDHWMKLEYYNYLDLGQYLLGRSDWHLDYSDWLSIMQHLRSILDRWANHDKMPGFSEDAWEVYVAETVIENNAFREQDIAPLLFEGDWILINDRPTQTFKAIWPEVEAYLEKEIILTYQEGMIHGDCNFSNILYGGNVLRFINPRGSFGTMFGVRGDPRYDVAKLYHSVDVGYEFFTNDIFAVTKAENPSESWKWDYGKQYNPNIWRDKTHALSAFIEVFFEGENPVSKKDITLIEGLICVSECPHHHENPDRQIAMYLAGLQLLNKAMQL</sequence>
<gene>
    <name evidence="1" type="ORF">LCGC14_1070120</name>
</gene>
<accession>A0A0F9N5M9</accession>
<dbReference type="EMBL" id="LAZR01004602">
    <property type="protein sequence ID" value="KKN07152.1"/>
    <property type="molecule type" value="Genomic_DNA"/>
</dbReference>
<dbReference type="AlphaFoldDB" id="A0A0F9N5M9"/>
<protein>
    <recommendedName>
        <fullName evidence="2">Aminoglycoside phosphotransferase domain-containing protein</fullName>
    </recommendedName>
</protein>
<name>A0A0F9N5M9_9ZZZZ</name>
<organism evidence="1">
    <name type="scientific">marine sediment metagenome</name>
    <dbReference type="NCBI Taxonomy" id="412755"/>
    <lineage>
        <taxon>unclassified sequences</taxon>
        <taxon>metagenomes</taxon>
        <taxon>ecological metagenomes</taxon>
    </lineage>
</organism>
<proteinExistence type="predicted"/>
<evidence type="ECO:0000313" key="1">
    <source>
        <dbReference type="EMBL" id="KKN07152.1"/>
    </source>
</evidence>
<dbReference type="SUPFAM" id="SSF56112">
    <property type="entry name" value="Protein kinase-like (PK-like)"/>
    <property type="match status" value="1"/>
</dbReference>
<dbReference type="InterPro" id="IPR011009">
    <property type="entry name" value="Kinase-like_dom_sf"/>
</dbReference>
<evidence type="ECO:0008006" key="2">
    <source>
        <dbReference type="Google" id="ProtNLM"/>
    </source>
</evidence>
<reference evidence="1" key="1">
    <citation type="journal article" date="2015" name="Nature">
        <title>Complex archaea that bridge the gap between prokaryotes and eukaryotes.</title>
        <authorList>
            <person name="Spang A."/>
            <person name="Saw J.H."/>
            <person name="Jorgensen S.L."/>
            <person name="Zaremba-Niedzwiedzka K."/>
            <person name="Martijn J."/>
            <person name="Lind A.E."/>
            <person name="van Eijk R."/>
            <person name="Schleper C."/>
            <person name="Guy L."/>
            <person name="Ettema T.J."/>
        </authorList>
    </citation>
    <scope>NUCLEOTIDE SEQUENCE</scope>
</reference>
<comment type="caution">
    <text evidence="1">The sequence shown here is derived from an EMBL/GenBank/DDBJ whole genome shotgun (WGS) entry which is preliminary data.</text>
</comment>